<accession>F0W4K4</accession>
<evidence type="ECO:0000259" key="2">
    <source>
        <dbReference type="PROSITE" id="PS50003"/>
    </source>
</evidence>
<dbReference type="Gene3D" id="2.30.29.30">
    <property type="entry name" value="Pleckstrin-homology domain (PH domain)/Phosphotyrosine-binding domain (PTB)"/>
    <property type="match status" value="2"/>
</dbReference>
<sequence>MLQHAIALLLQRLLGKFFSFDSSMLRLSLWQGDLAFQDLELKMAYGRGVIGDLSIRIPWRALWTQSVVIRANRIRIFLHSSSSTKEKDHACSTEENVLAHEDPKDKHVDAGDESTYISRLVTHIISNVQIECQDIEVRYECLSESASQPPGAAVFELSNLTLINTNLDWELMYSLQSNSSLESRKVSDFLLLLYLLILTGAAIYVEYRSEKESTSVKRKYLAHDWSSDAALSYPNANAAFCDVDLTINIYRTRSTQNIDHPCQLCDLLDLQNLSQPWIHMTHEHIDVFSAILMEVRAPFDEYERFTELSMQRNISRPEGFLMVLTYAKQWLLADCVDDRTTSPQTQEFDGMSDDNDDEDVFEDAVTPPTLTIRATLKNGVAVHVFSRRHSLQPNQSCRWTLKIGPIQTCIKQSCIEDEIEVQIDSLHLVQWNRTEAPCILLEGNSVNESGYLFRVECLFPANDMRVTGHPSKIRLEVPHSLTIVLSDETLTLWKQLLEPIFLWWKNWNRSHPSKFVQADTSGIEAMSDLSIQAARLNLFITSLGTFAFSVLLDQLQVITNDAERVGQFERLSLISISYGMVGEVLVDASWLLQQELRKITELSRCTWVTKTKHLQASSKDKAESNIFASVFDLASFDVAFHIEQVDRLAWMYGKWESILQLDSPESVNSTNQVSNFERSFSCRSCSLSIEKIDGQSIKMDCSAFQISNNVCSEVSCVELSLSSARFRVNQTLLVELPASKNALMLHLSRRTAPIFASTIELSSSGLLYEKVTCTCELTMTSLVVAVDLACFRLISSVWKSMKTHYTTARILANRIRKIDITQTYSREQLTKLRKTIIDEFELTLHFRNGTASIMHSQLENDHPTAIARVHAENVTMSWNIADRSIQGSIHNITIRDLTHPTRPMETDMVHRIVFGSRENANNIKFKIYEVQTGENLIRVQLFLDSVKWTYLHRVLKQFQHFFVDHCLLFIAAASESISTSDCHECMEAYSLDLDELPGTLSDCLGQIYPAKPPSNYTLQIEMLAHDLTYSLPESSFSKEEILLHATTARMWTANVSLEASQFLQTGQLVQHVQSSTLNINRRDLERQACNLGARLSNYRSQVLIDLKAVTQRVKSALHKHEEVDSELDRLARELHAKVIALDRQLDQVWELVTTLEHEECLNVTLESVKEALQVIENDTFLLKTATKVKLTYDLQFELVNLSGSTTSSIVPLFHRALATGWIMNARPHLEIGVHIWELAVASNQFQYKTLLSILFENFKEIGSVVMEDTYPLCQQCNGHHWDFQSCASTWLQVVVCVADAGLRLASQDYALADIFMENFELSFTMQTDDSMEIAMRADTVTVVDIRPATHSAKTELVGPLGCESHALSWSYKASWTTSHQSLAFNQIRFVGVVDAYIEILNFFQIAADVRTFSSAFLPLEKPRQTAFHANITVRGCLYALLEDFTAVNARALMLLSDISMSYFRCERCEEMPDTWKWHLNCEQRGIYIAQLPDADMNVSFPLTNPFAIVIDHIVENRANAQNVRRHSFVLEPLEMRFSVQDLHLFINIINNYSSAMQTRLEPLPESETASISTLNQPYASAFVEDKLLGDIGQVRLVLVNNSLGIPIADVQVAEVVCEHLQHEECTTVLGAIMSVHFFNNSIYRWEPLMEPVGIQIRVIQALQAEKRMEMYVNVPSPININVTPAMAPIITSKVFQQADFVTTGSKSTAPFWIQNKTGMDVECLFRRGNCAVIEQSIQMDDTVGIDCREQGSIQSFDHDSDRIFSSDTHTATVHHTLFVCLPRYQWTSAYSVIVDVVGHVSIPLEGQVVDENDADVSQLPVLVAEISIQADGSKLINLHSQIAIQNRTCVPLMMWAFAPRFGGGIREWILDREEVCYVPMEMIHAHSKISIRPCDSVAYAPLAASLEELGDHARVVKTYNTKRFIRSGTCTCHFQTADEKNTSDTTLPGFVERDLPPWQCTYDVEAYYLMRAIAPRKKALSTLAKSEAPEQDFSTYAFNQEAATHVPLEAAIVEEMTQQRHCEATHASLYHLSISPFITLFNHLATAVAYRLLNRSLQLVAEGVLAVGTILPLFQIDSNSNLFLSFRLENYNWSAPQSIHPNAGKKKTVPIDLLGRVFDGRVGNEQATVPAIQLQLKVSGRDLTLYCAVWIVNHTDLNLEYCYSPSSSFRRLDNVQKYFHAHMPDTQREEHFSTQIAPFFDSERDPELSRLEKHKPATSPVAFIVVIQQGRNLYRSQAWGLQSPYVRVSLYTIKKTFDQDHSRSDLAPVCSAMTRPSPSGGVDPEWDHRLQNTLMLAIPPEVETLEHAILLMEVRNVKFGMDSCLGIVSVSVDKIFRNRAKAAEFNWYKVIKQTSARNAQERQAGKHCGDLCASISVGMTQQLATELNISHDEDEDIMSPSIYEDSVQPALSPRHSQAHAEPLDRPFPALHPSRWNQTPGSILLPRPLSSLEEINLASTRVGPTYLPDIMTSRILAENTPYDPLSTRMGRNFESDSPAAGKTRSLRVYLPHNRFAHITISVNTEWPMTLVFESVCVKCGVQGIFDIEEYDFYELELPRFISLRSAGRPEGERWYGARISMNAYLGHFGSLNGLHLCHKIAKSTIRLYDESSTASVHHVTPRALLSKQSNPAQHRAVPWNQVLLYGSGGRNWDVLRVRTQSSCWSETIRLKQNALGNSGVAQVITLTTHIGEMEEGNELVRGHQELALWTSYGSGKFIDTIVATIVPRYILVNRTLGTIKYRQADVPHTFQLEPNAIRPFHWPSATKLKLLQVSLLHQYTWSGSFRIRAMGTTYLKLRDSNERARIYILQCQVEIIGGSAALIFREESKRFPPYRIDNMTSFRIQYRQNQWGTEKDFDELLPRSSCPYSWDRLDGDEKGPMSVNADTAASTCALGHSLCVRFMRVTSSTTGLDSERDVIEAKEYNLDEMTTHRRIQLSRSLPSELFIAPEYHGYLYRRDGALKWSKKYFRLYDHMLYYFNTRSDQELLGIIDLKMGLNVPGSVGVTIVENADDKQADKGGSGIMSLNGWVTSISDTLFGPAPVRRTAGNEETKREASLLQSAREQKLRTYQQLLAALCTSEQLQEASTEYTSRHGVQTNAPMYVNGQTLVEFLKSKKHLKRVKALEVATRLMRLGLLSSGQTSPSLSSFVASENAWYSVQSPAIDDRSLVPICASRKLSRAHVRSKQFSIVTPTKAYDLKAPTLDEARKWLHYLQTSTDKAREDCIDWKELKQASRSSKEVSKVSTQSAKTFVHVRIRADGPTKVLELFEGGEEDFDEKESKHELRTIDSCASSCSSPTEVTNGFGSRVFLQLRTEGIGISCVNEIPMELVYIFFGGVSMHYARSGEKMCLQVTMNDFEADNQSNEATFIKLLCPRRENQADKLDRKATSTSQQASTILSSPQLAESLQATPSNESTIFVCADCHYRQANLASVHFCCTWSNEQGTTAYFEHCSFWLYPMIVQLDEELLHSSRMFLNAILSDPWSRKDNKLRHGEICMKIDSIEIMTEALVNLKESISSEELDPLNSLSHFTAPPSEEMQKVYFALLHIHPIEIDITFRSDVFQASASILLRDSTSFQAGLTHDIIPRSGSTSMEPTVGSHDKSEGSWMLPNLSMHIPDLDNAPVRLNALMIEHAFGTSGDLTRRVSKYYTRQLWKQLHVILGSFDFLGNPVGFLDHIGTGVRDFVYEPLDGLKVGAKGFRLGVAKGTASLVSNTLDGTFDAASKISGTFGQGLATMSMDDHYQQTRARARRHHVRSIREGLIQGSKELSLGLYEGVAGLVLGPVRGTRENGTIGFVKGTITGIIGLPVKPVAGIFDFASRASQGVRNRSYHERNKVQRIRKPRVFGRCNELKCYKEVDVIAHELLRRTGGNKLMEEKILFYFEITQRVSADEFVWDARTQTQNADTIKDLTSSFRRTLEEAEEKKEDGVRKLQYEVEFSEKRLGLELESDFYCENVTIKCFDASATQFRVKTELNSSHKVLQNGDFLIGVCGVDVRGIGFHETMRLLRGASRPIILQFESLEECVLQAQQQRIEVAEDLQKVDLTHWIIVTEERALYIEVGMGTTPVVNWTTPLCYIYRVEHIKGSKICLHLSVGVDSLPTGPRLHPTWKSFEAHQRHMQIFSDTMRASFGSMSAIADEQELWPSDTSLNGYLLKKSGFTSSKRWFVLSRNCLYYFTVSKELRGIIPLGNVRFITELSEPLTIRIRSSEREKGILSLAIDNGQVIQKIQNEIVLVAGTMQEMELWQSSLAHAAGKGLRHSRGKRFFVPTAASKLEIGCRETPDFISSALTNALRKTVEVFLARKSNYDKS</sequence>
<dbReference type="SMART" id="SM00233">
    <property type="entry name" value="PH"/>
    <property type="match status" value="2"/>
</dbReference>
<dbReference type="InterPro" id="IPR000008">
    <property type="entry name" value="C2_dom"/>
</dbReference>
<reference evidence="4" key="2">
    <citation type="submission" date="2011-02" db="EMBL/GenBank/DDBJ databases">
        <authorList>
            <person name="MacLean D."/>
        </authorList>
    </citation>
    <scope>NUCLEOTIDE SEQUENCE</scope>
</reference>
<dbReference type="InterPro" id="IPR026847">
    <property type="entry name" value="VPS13"/>
</dbReference>
<proteinExistence type="inferred from homology"/>
<dbReference type="InterPro" id="IPR001849">
    <property type="entry name" value="PH_domain"/>
</dbReference>
<feature type="domain" description="C2" evidence="3">
    <location>
        <begin position="2204"/>
        <end position="2348"/>
    </location>
</feature>
<dbReference type="SUPFAM" id="SSF49562">
    <property type="entry name" value="C2 domain (Calcium/lipid-binding domain, CaLB)"/>
    <property type="match status" value="1"/>
</dbReference>
<protein>
    <submittedName>
        <fullName evidence="4">Vacuolar protein sortingassociated protein putative</fullName>
    </submittedName>
</protein>
<dbReference type="PROSITE" id="PS50003">
    <property type="entry name" value="PH_DOMAIN"/>
    <property type="match status" value="2"/>
</dbReference>
<name>F0W4K4_9STRA</name>
<dbReference type="InterPro" id="IPR009543">
    <property type="entry name" value="VPS13_VAB"/>
</dbReference>
<dbReference type="PANTHER" id="PTHR16166:SF93">
    <property type="entry name" value="INTERMEMBRANE LIPID TRANSFER PROTEIN VPS13"/>
    <property type="match status" value="1"/>
</dbReference>
<evidence type="ECO:0000313" key="4">
    <source>
        <dbReference type="EMBL" id="CCA16037.1"/>
    </source>
</evidence>
<dbReference type="HOGENOM" id="CLU_223518_0_0_1"/>
<dbReference type="PROSITE" id="PS50004">
    <property type="entry name" value="C2"/>
    <property type="match status" value="1"/>
</dbReference>
<comment type="similarity">
    <text evidence="1">Belongs to the VPS13 family.</text>
</comment>
<feature type="domain" description="PH" evidence="2">
    <location>
        <begin position="4146"/>
        <end position="4254"/>
    </location>
</feature>
<dbReference type="GO" id="GO:0045053">
    <property type="term" value="P:protein retention in Golgi apparatus"/>
    <property type="evidence" value="ECO:0007669"/>
    <property type="project" value="TreeGrafter"/>
</dbReference>
<dbReference type="Pfam" id="PF00169">
    <property type="entry name" value="PH"/>
    <property type="match status" value="1"/>
</dbReference>
<dbReference type="Pfam" id="PF25036">
    <property type="entry name" value="VPS13_VAB"/>
    <property type="match status" value="2"/>
</dbReference>
<dbReference type="EMBL" id="FR824062">
    <property type="protein sequence ID" value="CCA16037.1"/>
    <property type="molecule type" value="Genomic_DNA"/>
</dbReference>
<gene>
    <name evidence="4" type="primary">AlNc14C17G1824</name>
    <name evidence="4" type="ORF">ALNC14_021800</name>
</gene>
<evidence type="ECO:0000259" key="3">
    <source>
        <dbReference type="PROSITE" id="PS50004"/>
    </source>
</evidence>
<dbReference type="InterPro" id="IPR035892">
    <property type="entry name" value="C2_domain_sf"/>
</dbReference>
<dbReference type="InterPro" id="IPR011993">
    <property type="entry name" value="PH-like_dom_sf"/>
</dbReference>
<dbReference type="GO" id="GO:0006623">
    <property type="term" value="P:protein targeting to vacuole"/>
    <property type="evidence" value="ECO:0007669"/>
    <property type="project" value="TreeGrafter"/>
</dbReference>
<evidence type="ECO:0000256" key="1">
    <source>
        <dbReference type="ARBA" id="ARBA00006545"/>
    </source>
</evidence>
<dbReference type="PANTHER" id="PTHR16166">
    <property type="entry name" value="VACUOLAR PROTEIN SORTING-ASSOCIATED PROTEIN VPS13"/>
    <property type="match status" value="1"/>
</dbReference>
<dbReference type="Gene3D" id="2.60.40.150">
    <property type="entry name" value="C2 domain"/>
    <property type="match status" value="1"/>
</dbReference>
<reference evidence="4" key="1">
    <citation type="journal article" date="2011" name="PLoS Biol.">
        <title>Gene gain and loss during evolution of obligate parasitism in the white rust pathogen of Arabidopsis thaliana.</title>
        <authorList>
            <person name="Kemen E."/>
            <person name="Gardiner A."/>
            <person name="Schultz-Larsen T."/>
            <person name="Kemen A.C."/>
            <person name="Balmuth A.L."/>
            <person name="Robert-Seilaniantz A."/>
            <person name="Bailey K."/>
            <person name="Holub E."/>
            <person name="Studholme D.J."/>
            <person name="Maclean D."/>
            <person name="Jones J.D."/>
        </authorList>
    </citation>
    <scope>NUCLEOTIDE SEQUENCE</scope>
</reference>
<feature type="domain" description="PH" evidence="2">
    <location>
        <begin position="2947"/>
        <end position="3218"/>
    </location>
</feature>
<organism evidence="4">
    <name type="scientific">Albugo laibachii Nc14</name>
    <dbReference type="NCBI Taxonomy" id="890382"/>
    <lineage>
        <taxon>Eukaryota</taxon>
        <taxon>Sar</taxon>
        <taxon>Stramenopiles</taxon>
        <taxon>Oomycota</taxon>
        <taxon>Peronosporomycetes</taxon>
        <taxon>Albuginales</taxon>
        <taxon>Albuginaceae</taxon>
        <taxon>Albugo</taxon>
    </lineage>
</organism>
<dbReference type="SUPFAM" id="SSF50729">
    <property type="entry name" value="PH domain-like"/>
    <property type="match status" value="2"/>
</dbReference>